<dbReference type="HOGENOM" id="CLU_018048_1_0_1"/>
<dbReference type="InterPro" id="IPR011989">
    <property type="entry name" value="ARM-like"/>
</dbReference>
<dbReference type="SUPFAM" id="SSF48371">
    <property type="entry name" value="ARM repeat"/>
    <property type="match status" value="1"/>
</dbReference>
<reference evidence="5" key="1">
    <citation type="submission" date="2011-08" db="EMBL/GenBank/DDBJ databases">
        <title>The draft genome of Latimeria chalumnae.</title>
        <authorList>
            <person name="Di Palma F."/>
            <person name="Alfoldi J."/>
            <person name="Johnson J."/>
            <person name="Berlin A."/>
            <person name="Gnerre S."/>
            <person name="Jaffe D."/>
            <person name="MacCallum I."/>
            <person name="Young S."/>
            <person name="Walker B.J."/>
            <person name="Lander E."/>
            <person name="Lindblad-Toh K."/>
        </authorList>
    </citation>
    <scope>NUCLEOTIDE SEQUENCE [LARGE SCALE GENOMIC DNA]</scope>
    <source>
        <strain evidence="5">Wild caught</strain>
    </source>
</reference>
<evidence type="ECO:0000313" key="5">
    <source>
        <dbReference type="Proteomes" id="UP000008672"/>
    </source>
</evidence>
<gene>
    <name evidence="4" type="primary">ARMC3</name>
</gene>
<dbReference type="Pfam" id="PF25598">
    <property type="entry name" value="ARM_PUB"/>
    <property type="match status" value="1"/>
</dbReference>
<dbReference type="InterPro" id="IPR000225">
    <property type="entry name" value="Armadillo"/>
</dbReference>
<dbReference type="EMBL" id="AFYH01231465">
    <property type="status" value="NOT_ANNOTATED_CDS"/>
    <property type="molecule type" value="Genomic_DNA"/>
</dbReference>
<dbReference type="FunCoup" id="H3A300">
    <property type="interactions" value="63"/>
</dbReference>
<evidence type="ECO:0000259" key="3">
    <source>
        <dbReference type="Pfam" id="PF25598"/>
    </source>
</evidence>
<evidence type="ECO:0000313" key="4">
    <source>
        <dbReference type="Ensembl" id="ENSLACP00000004021.1"/>
    </source>
</evidence>
<dbReference type="EMBL" id="AFYH01231463">
    <property type="status" value="NOT_ANNOTATED_CDS"/>
    <property type="molecule type" value="Genomic_DNA"/>
</dbReference>
<dbReference type="EMBL" id="AFYH01231464">
    <property type="status" value="NOT_ANNOTATED_CDS"/>
    <property type="molecule type" value="Genomic_DNA"/>
</dbReference>
<dbReference type="EMBL" id="AFYH01231466">
    <property type="status" value="NOT_ANNOTATED_CDS"/>
    <property type="molecule type" value="Genomic_DNA"/>
</dbReference>
<evidence type="ECO:0000256" key="1">
    <source>
        <dbReference type="ARBA" id="ARBA00022737"/>
    </source>
</evidence>
<dbReference type="Pfam" id="PF00514">
    <property type="entry name" value="Arm"/>
    <property type="match status" value="1"/>
</dbReference>
<dbReference type="eggNOG" id="KOG4224">
    <property type="taxonomic scope" value="Eukaryota"/>
</dbReference>
<feature type="repeat" description="ARM" evidence="2">
    <location>
        <begin position="358"/>
        <end position="386"/>
    </location>
</feature>
<dbReference type="EMBL" id="AFYH01231462">
    <property type="status" value="NOT_ANNOTATED_CDS"/>
    <property type="molecule type" value="Genomic_DNA"/>
</dbReference>
<dbReference type="Proteomes" id="UP000008672">
    <property type="component" value="Unassembled WGS sequence"/>
</dbReference>
<dbReference type="SMART" id="SM00185">
    <property type="entry name" value="ARM"/>
    <property type="match status" value="8"/>
</dbReference>
<evidence type="ECO:0000256" key="2">
    <source>
        <dbReference type="PROSITE-ProRule" id="PRU00259"/>
    </source>
</evidence>
<feature type="repeat" description="ARM" evidence="2">
    <location>
        <begin position="150"/>
        <end position="192"/>
    </location>
</feature>
<protein>
    <submittedName>
        <fullName evidence="4">Armadillo repeat containing 3</fullName>
    </submittedName>
</protein>
<dbReference type="Gene3D" id="1.25.10.10">
    <property type="entry name" value="Leucine-rich Repeat Variant"/>
    <property type="match status" value="2"/>
</dbReference>
<dbReference type="AlphaFoldDB" id="H3A300"/>
<feature type="domain" description="U-box" evidence="3">
    <location>
        <begin position="289"/>
        <end position="522"/>
    </location>
</feature>
<dbReference type="STRING" id="7897.ENSLACP00000004021"/>
<reference evidence="4" key="2">
    <citation type="submission" date="2025-08" db="UniProtKB">
        <authorList>
            <consortium name="Ensembl"/>
        </authorList>
    </citation>
    <scope>IDENTIFICATION</scope>
</reference>
<accession>H3A300</accession>
<organism evidence="4 5">
    <name type="scientific">Latimeria chalumnae</name>
    <name type="common">Coelacanth</name>
    <dbReference type="NCBI Taxonomy" id="7897"/>
    <lineage>
        <taxon>Eukaryota</taxon>
        <taxon>Metazoa</taxon>
        <taxon>Chordata</taxon>
        <taxon>Craniata</taxon>
        <taxon>Vertebrata</taxon>
        <taxon>Euteleostomi</taxon>
        <taxon>Coelacanthiformes</taxon>
        <taxon>Coelacanthidae</taxon>
        <taxon>Latimeria</taxon>
    </lineage>
</organism>
<keyword evidence="1" id="KW-0677">Repeat</keyword>
<proteinExistence type="predicted"/>
<dbReference type="OMA" id="LYPMQSR"/>
<dbReference type="eggNOG" id="KOG0167">
    <property type="taxonomic scope" value="Eukaryota"/>
</dbReference>
<dbReference type="Ensembl" id="ENSLACT00000004057.1">
    <property type="protein sequence ID" value="ENSLACP00000004021.1"/>
    <property type="gene ID" value="ENSLACG00000003580.1"/>
</dbReference>
<dbReference type="InterPro" id="IPR016024">
    <property type="entry name" value="ARM-type_fold"/>
</dbReference>
<dbReference type="PANTHER" id="PTHR46618:SF1">
    <property type="entry name" value="ARMADILLO REPEAT-CONTAINING PROTEIN 3"/>
    <property type="match status" value="1"/>
</dbReference>
<dbReference type="EMBL" id="AFYH01231467">
    <property type="status" value="NOT_ANNOTATED_CDS"/>
    <property type="molecule type" value="Genomic_DNA"/>
</dbReference>
<name>H3A300_LATCH</name>
<sequence>MGKKVKKEAEPPPQDVFDPLSVESKKAATVVLMLQSPEEEVLAKACEALYKFAEKGDENKGALLGFGAVASLAKLISHEEKTVRRNATMAFGVMAAHSDVRKQMRKLDVIPSVIARLAPEEDVVIHEFASLCLAYMSVEYANKVKIFEQDGLEPLIQLLSSPDPDVKKNSVECIYNLVQDFQSRAAVRELNGIPPLLGLLKSEYSIIQQLALKTLITITNDTEARVAFRENQGPGQMIALLEIKNNNNNKKPVLKIVDNHIKESSPITMIRKEMAGALQQLGSWVKKRSQEEHARAYRTLCSIGYHPSEIRKLLHEQEVEKTLITLLAVDNDGVKTAASQAVAVMCENLASKDVLRKQGIPLLVQLLNSANEEVKEAAALALANLTNASPINACAVFEAEGVEPLINLLTAKRDGAIANAATVLTNMATQEAVRSSIQSHGIMHVIVEPLRSSNSVVLSKIALTVASVACDAGARSEFMNAGGLELLVKLLLSNNEDVRRNACWAVFVCASDEPTATELCRLSALDILQEINMSVSRKNYFSKATLIKLLDNNLSYKYSFLGYLSASDITSDGFYDLGQVKVIESKQKK</sequence>
<dbReference type="InParanoid" id="H3A300"/>
<dbReference type="EMBL" id="AFYH01231461">
    <property type="status" value="NOT_ANNOTATED_CDS"/>
    <property type="molecule type" value="Genomic_DNA"/>
</dbReference>
<dbReference type="GeneTree" id="ENSGT00940000157476"/>
<dbReference type="InterPro" id="IPR052441">
    <property type="entry name" value="Armadillo-Ser/Thr_Kinase"/>
</dbReference>
<dbReference type="PANTHER" id="PTHR46618">
    <property type="entry name" value="ARMADILLO REPEAT-CONTAINING PROTEIN 3"/>
    <property type="match status" value="1"/>
</dbReference>
<dbReference type="PROSITE" id="PS50176">
    <property type="entry name" value="ARM_REPEAT"/>
    <property type="match status" value="2"/>
</dbReference>
<keyword evidence="5" id="KW-1185">Reference proteome</keyword>
<dbReference type="InterPro" id="IPR058678">
    <property type="entry name" value="ARM_PUB"/>
</dbReference>
<reference evidence="4" key="3">
    <citation type="submission" date="2025-09" db="UniProtKB">
        <authorList>
            <consortium name="Ensembl"/>
        </authorList>
    </citation>
    <scope>IDENTIFICATION</scope>
</reference>